<dbReference type="InterPro" id="IPR056454">
    <property type="entry name" value="Beta-prop_IP5PC_F"/>
</dbReference>
<gene>
    <name evidence="3" type="ORF">ZIOFF_000474</name>
</gene>
<dbReference type="InterPro" id="IPR036691">
    <property type="entry name" value="Endo/exonu/phosph_ase_sf"/>
</dbReference>
<keyword evidence="4" id="KW-1185">Reference proteome</keyword>
<evidence type="ECO:0000259" key="2">
    <source>
        <dbReference type="Pfam" id="PF23754"/>
    </source>
</evidence>
<dbReference type="Proteomes" id="UP000734854">
    <property type="component" value="Unassembled WGS sequence"/>
</dbReference>
<dbReference type="Pfam" id="PF23754">
    <property type="entry name" value="Beta-prop_IP5PC_F"/>
    <property type="match status" value="1"/>
</dbReference>
<dbReference type="AlphaFoldDB" id="A0A8J5IHR8"/>
<evidence type="ECO:0000313" key="3">
    <source>
        <dbReference type="EMBL" id="KAG6535474.1"/>
    </source>
</evidence>
<dbReference type="EMBL" id="JACMSC010000001">
    <property type="protein sequence ID" value="KAG6535474.1"/>
    <property type="molecule type" value="Genomic_DNA"/>
</dbReference>
<dbReference type="InterPro" id="IPR046985">
    <property type="entry name" value="IP5"/>
</dbReference>
<dbReference type="GO" id="GO:0046856">
    <property type="term" value="P:phosphatidylinositol dephosphorylation"/>
    <property type="evidence" value="ECO:0007669"/>
    <property type="project" value="InterPro"/>
</dbReference>
<evidence type="ECO:0000313" key="4">
    <source>
        <dbReference type="Proteomes" id="UP000734854"/>
    </source>
</evidence>
<sequence length="193" mass="20805">MGVDLKEVFENWEPGVMVRKGDEKSKPFNELCRASPMLCLAVNVANGLIWSGHKDGKIRSWNMELPITADAASDDRGSSSSSTGSSNGHGGCPPFRERLSWQVHHQSPVLSMVITSYASEVGLIVVGLQEVEMGAGFLAMTVAKETVGLEGSANGQWWLNATGKTLDEGSSFQRVGSRQLAGLLIAAWYVLHQ</sequence>
<evidence type="ECO:0000256" key="1">
    <source>
        <dbReference type="SAM" id="MobiDB-lite"/>
    </source>
</evidence>
<comment type="caution">
    <text evidence="3">The sequence shown here is derived from an EMBL/GenBank/DDBJ whole genome shotgun (WGS) entry which is preliminary data.</text>
</comment>
<dbReference type="Gene3D" id="3.60.10.10">
    <property type="entry name" value="Endonuclease/exonuclease/phosphatase"/>
    <property type="match status" value="1"/>
</dbReference>
<feature type="domain" description="IP5PC-F beta-propeller" evidence="2">
    <location>
        <begin position="15"/>
        <end position="118"/>
    </location>
</feature>
<feature type="region of interest" description="Disordered" evidence="1">
    <location>
        <begin position="71"/>
        <end position="91"/>
    </location>
</feature>
<dbReference type="PANTHER" id="PTHR11200:SF300">
    <property type="entry name" value="TYPE II INOSITOL 1,4,5-TRISPHOSPHATE 5-PHOSPHATASE"/>
    <property type="match status" value="1"/>
</dbReference>
<accession>A0A8J5IHR8</accession>
<dbReference type="GO" id="GO:0004439">
    <property type="term" value="F:phosphatidylinositol-4,5-bisphosphate 5-phosphatase activity"/>
    <property type="evidence" value="ECO:0007669"/>
    <property type="project" value="TreeGrafter"/>
</dbReference>
<reference evidence="3 4" key="1">
    <citation type="submission" date="2020-08" db="EMBL/GenBank/DDBJ databases">
        <title>Plant Genome Project.</title>
        <authorList>
            <person name="Zhang R.-G."/>
        </authorList>
    </citation>
    <scope>NUCLEOTIDE SEQUENCE [LARGE SCALE GENOMIC DNA]</scope>
    <source>
        <tissue evidence="3">Rhizome</tissue>
    </source>
</reference>
<dbReference type="PANTHER" id="PTHR11200">
    <property type="entry name" value="INOSITOL 5-PHOSPHATASE"/>
    <property type="match status" value="1"/>
</dbReference>
<organism evidence="3 4">
    <name type="scientific">Zingiber officinale</name>
    <name type="common">Ginger</name>
    <name type="synonym">Amomum zingiber</name>
    <dbReference type="NCBI Taxonomy" id="94328"/>
    <lineage>
        <taxon>Eukaryota</taxon>
        <taxon>Viridiplantae</taxon>
        <taxon>Streptophyta</taxon>
        <taxon>Embryophyta</taxon>
        <taxon>Tracheophyta</taxon>
        <taxon>Spermatophyta</taxon>
        <taxon>Magnoliopsida</taxon>
        <taxon>Liliopsida</taxon>
        <taxon>Zingiberales</taxon>
        <taxon>Zingiberaceae</taxon>
        <taxon>Zingiber</taxon>
    </lineage>
</organism>
<protein>
    <recommendedName>
        <fullName evidence="2">IP5PC-F beta-propeller domain-containing protein</fullName>
    </recommendedName>
</protein>
<proteinExistence type="predicted"/>
<name>A0A8J5IHR8_ZINOF</name>